<protein>
    <submittedName>
        <fullName evidence="1">Uncharacterized protein</fullName>
    </submittedName>
</protein>
<name>A0A2W1BYE2_HELAM</name>
<proteinExistence type="predicted"/>
<gene>
    <name evidence="1" type="primary">HaOG203073</name>
    <name evidence="1" type="ORF">B5X24_HaOG203073</name>
</gene>
<accession>A0A2W1BYE2</accession>
<reference evidence="1 2" key="1">
    <citation type="journal article" date="2017" name="BMC Biol.">
        <title>Genomic innovations, transcriptional plasticity and gene loss underlying the evolution and divergence of two highly polyphagous and invasive Helicoverpa pest species.</title>
        <authorList>
            <person name="Pearce S.L."/>
            <person name="Clarke D.F."/>
            <person name="East P.D."/>
            <person name="Elfekih S."/>
            <person name="Gordon K.H."/>
            <person name="Jermiin L.S."/>
            <person name="McGaughran A."/>
            <person name="Oakeshott J.G."/>
            <person name="Papanikolaou A."/>
            <person name="Perera O.P."/>
            <person name="Rane R.V."/>
            <person name="Richards S."/>
            <person name="Tay W.T."/>
            <person name="Walsh T.K."/>
            <person name="Anderson A."/>
            <person name="Anderson C.J."/>
            <person name="Asgari S."/>
            <person name="Board P.G."/>
            <person name="Bretschneider A."/>
            <person name="Campbell P.M."/>
            <person name="Chertemps T."/>
            <person name="Christeller J.T."/>
            <person name="Coppin C.W."/>
            <person name="Downes S.J."/>
            <person name="Duan G."/>
            <person name="Farnsworth C.A."/>
            <person name="Good R.T."/>
            <person name="Han L.B."/>
            <person name="Han Y.C."/>
            <person name="Hatje K."/>
            <person name="Horne I."/>
            <person name="Huang Y.P."/>
            <person name="Hughes D.S."/>
            <person name="Jacquin-Joly E."/>
            <person name="James W."/>
            <person name="Jhangiani S."/>
            <person name="Kollmar M."/>
            <person name="Kuwar S.S."/>
            <person name="Li S."/>
            <person name="Liu N.Y."/>
            <person name="Maibeche M.T."/>
            <person name="Miller J.R."/>
            <person name="Montagne N."/>
            <person name="Perry T."/>
            <person name="Qu J."/>
            <person name="Song S.V."/>
            <person name="Sutton G.G."/>
            <person name="Vogel H."/>
            <person name="Walenz B.P."/>
            <person name="Xu W."/>
            <person name="Zhang H.J."/>
            <person name="Zou Z."/>
            <person name="Batterham P."/>
            <person name="Edwards O.R."/>
            <person name="Feyereisen R."/>
            <person name="Gibbs R.A."/>
            <person name="Heckel D.G."/>
            <person name="McGrath A."/>
            <person name="Robin C."/>
            <person name="Scherer S.E."/>
            <person name="Worley K.C."/>
            <person name="Wu Y.D."/>
        </authorList>
    </citation>
    <scope>NUCLEOTIDE SEQUENCE [LARGE SCALE GENOMIC DNA]</scope>
    <source>
        <strain evidence="1">Harm_GR_Male_#8</strain>
        <tissue evidence="1">Whole organism</tissue>
    </source>
</reference>
<organism evidence="1 2">
    <name type="scientific">Helicoverpa armigera</name>
    <name type="common">Cotton bollworm</name>
    <name type="synonym">Heliothis armigera</name>
    <dbReference type="NCBI Taxonomy" id="29058"/>
    <lineage>
        <taxon>Eukaryota</taxon>
        <taxon>Metazoa</taxon>
        <taxon>Ecdysozoa</taxon>
        <taxon>Arthropoda</taxon>
        <taxon>Hexapoda</taxon>
        <taxon>Insecta</taxon>
        <taxon>Pterygota</taxon>
        <taxon>Neoptera</taxon>
        <taxon>Endopterygota</taxon>
        <taxon>Lepidoptera</taxon>
        <taxon>Glossata</taxon>
        <taxon>Ditrysia</taxon>
        <taxon>Noctuoidea</taxon>
        <taxon>Noctuidae</taxon>
        <taxon>Heliothinae</taxon>
        <taxon>Helicoverpa</taxon>
    </lineage>
</organism>
<dbReference type="Proteomes" id="UP000249218">
    <property type="component" value="Unassembled WGS sequence"/>
</dbReference>
<evidence type="ECO:0000313" key="2">
    <source>
        <dbReference type="Proteomes" id="UP000249218"/>
    </source>
</evidence>
<keyword evidence="2" id="KW-1185">Reference proteome</keyword>
<dbReference type="EMBL" id="KZ149922">
    <property type="protein sequence ID" value="PZC77706.1"/>
    <property type="molecule type" value="Genomic_DNA"/>
</dbReference>
<dbReference type="AlphaFoldDB" id="A0A2W1BYE2"/>
<evidence type="ECO:0000313" key="1">
    <source>
        <dbReference type="EMBL" id="PZC77706.1"/>
    </source>
</evidence>
<sequence length="99" mass="11484">MDEISLSTIQALERIPLEQLIETYIKMSVEVIKEMQNRNDPEFLRSLKYAKSQMTREEFLSIQIEVYAACNQFAMQQCTAVDQIAHMVVLHDSVSLMDL</sequence>